<organism evidence="1 2">
    <name type="scientific">Parelaphostrongylus tenuis</name>
    <name type="common">Meningeal worm</name>
    <dbReference type="NCBI Taxonomy" id="148309"/>
    <lineage>
        <taxon>Eukaryota</taxon>
        <taxon>Metazoa</taxon>
        <taxon>Ecdysozoa</taxon>
        <taxon>Nematoda</taxon>
        <taxon>Chromadorea</taxon>
        <taxon>Rhabditida</taxon>
        <taxon>Rhabditina</taxon>
        <taxon>Rhabditomorpha</taxon>
        <taxon>Strongyloidea</taxon>
        <taxon>Metastrongylidae</taxon>
        <taxon>Parelaphostrongylus</taxon>
    </lineage>
</organism>
<dbReference type="AlphaFoldDB" id="A0AAD5REL7"/>
<proteinExistence type="predicted"/>
<evidence type="ECO:0000313" key="1">
    <source>
        <dbReference type="EMBL" id="KAJ1374772.1"/>
    </source>
</evidence>
<evidence type="ECO:0000313" key="2">
    <source>
        <dbReference type="Proteomes" id="UP001196413"/>
    </source>
</evidence>
<sequence>MTTVHLLKQQSRFRCREQVLPSRPTSVNRAQYPPQIHEDRFKALAPKTSAGANDAERNLLTITLVEDQMHRREVIYQEDSAFPSEYVRSFRMSSMFLSRRPQRLRKRIEFFT</sequence>
<comment type="caution">
    <text evidence="1">The sequence shown here is derived from an EMBL/GenBank/DDBJ whole genome shotgun (WGS) entry which is preliminary data.</text>
</comment>
<reference evidence="1" key="1">
    <citation type="submission" date="2021-06" db="EMBL/GenBank/DDBJ databases">
        <title>Parelaphostrongylus tenuis whole genome reference sequence.</title>
        <authorList>
            <person name="Garwood T.J."/>
            <person name="Larsen P.A."/>
            <person name="Fountain-Jones N.M."/>
            <person name="Garbe J.R."/>
            <person name="Macchietto M.G."/>
            <person name="Kania S.A."/>
            <person name="Gerhold R.W."/>
            <person name="Richards J.E."/>
            <person name="Wolf T.M."/>
        </authorList>
    </citation>
    <scope>NUCLEOTIDE SEQUENCE</scope>
    <source>
        <strain evidence="1">MNPRO001-30</strain>
        <tissue evidence="1">Meninges</tissue>
    </source>
</reference>
<keyword evidence="2" id="KW-1185">Reference proteome</keyword>
<gene>
    <name evidence="1" type="ORF">KIN20_037535</name>
</gene>
<name>A0AAD5REL7_PARTN</name>
<dbReference type="EMBL" id="JAHQIW010007486">
    <property type="protein sequence ID" value="KAJ1374772.1"/>
    <property type="molecule type" value="Genomic_DNA"/>
</dbReference>
<protein>
    <submittedName>
        <fullName evidence="1">Uncharacterized protein</fullName>
    </submittedName>
</protein>
<dbReference type="Proteomes" id="UP001196413">
    <property type="component" value="Unassembled WGS sequence"/>
</dbReference>
<accession>A0AAD5REL7</accession>